<organism evidence="5 6">
    <name type="scientific">Myxozyma melibiosi</name>
    <dbReference type="NCBI Taxonomy" id="54550"/>
    <lineage>
        <taxon>Eukaryota</taxon>
        <taxon>Fungi</taxon>
        <taxon>Dikarya</taxon>
        <taxon>Ascomycota</taxon>
        <taxon>Saccharomycotina</taxon>
        <taxon>Lipomycetes</taxon>
        <taxon>Lipomycetales</taxon>
        <taxon>Lipomycetaceae</taxon>
        <taxon>Myxozyma</taxon>
    </lineage>
</organism>
<reference evidence="5 6" key="1">
    <citation type="submission" date="2024-03" db="EMBL/GenBank/DDBJ databases">
        <title>Genome-scale model development and genomic sequencing of the oleaginous clade Lipomyces.</title>
        <authorList>
            <consortium name="Lawrence Berkeley National Laboratory"/>
            <person name="Czajka J.J."/>
            <person name="Han Y."/>
            <person name="Kim J."/>
            <person name="Mondo S.J."/>
            <person name="Hofstad B.A."/>
            <person name="Robles A."/>
            <person name="Haridas S."/>
            <person name="Riley R."/>
            <person name="LaButti K."/>
            <person name="Pangilinan J."/>
            <person name="Andreopoulos W."/>
            <person name="Lipzen A."/>
            <person name="Yan J."/>
            <person name="Wang M."/>
            <person name="Ng V."/>
            <person name="Grigoriev I.V."/>
            <person name="Spatafora J.W."/>
            <person name="Magnuson J.K."/>
            <person name="Baker S.E."/>
            <person name="Pomraning K.R."/>
        </authorList>
    </citation>
    <scope>NUCLEOTIDE SEQUENCE [LARGE SCALE GENOMIC DNA]</scope>
    <source>
        <strain evidence="5 6">Phaff 52-87</strain>
    </source>
</reference>
<gene>
    <name evidence="5" type="ORF">BZA70DRAFT_85554</name>
</gene>
<dbReference type="InterPro" id="IPR012386">
    <property type="entry name" value="Cyclic-nucl_3Pdiesterase"/>
</dbReference>
<dbReference type="EMBL" id="JBBJBU010000013">
    <property type="protein sequence ID" value="KAK7203221.1"/>
    <property type="molecule type" value="Genomic_DNA"/>
</dbReference>
<accession>A0ABR1F058</accession>
<dbReference type="SUPFAM" id="SSF55144">
    <property type="entry name" value="LigT-like"/>
    <property type="match status" value="1"/>
</dbReference>
<protein>
    <recommendedName>
        <fullName evidence="4">2',3'-cyclic-nucleotide 3'-phosphodiesterase</fullName>
        <ecNumber evidence="3">3.1.4.37</ecNumber>
    </recommendedName>
</protein>
<comment type="caution">
    <text evidence="5">The sequence shown here is derived from an EMBL/GenBank/DDBJ whole genome shotgun (WGS) entry which is preliminary data.</text>
</comment>
<evidence type="ECO:0000313" key="6">
    <source>
        <dbReference type="Proteomes" id="UP001498771"/>
    </source>
</evidence>
<dbReference type="RefSeq" id="XP_064766254.1">
    <property type="nucleotide sequence ID" value="XM_064915475.1"/>
</dbReference>
<dbReference type="PANTHER" id="PTHR28141">
    <property type="entry name" value="2',3'-CYCLIC-NUCLEOTIDE 3'-PHOSPHODIESTERASE"/>
    <property type="match status" value="1"/>
</dbReference>
<comment type="function">
    <text evidence="1">Involved in the metabolism of ADP-ribose 1',2'-cyclic phosphate which is produced as a consequence of tRNA splicing.</text>
</comment>
<dbReference type="EC" id="3.1.4.37" evidence="3"/>
<evidence type="ECO:0000256" key="4">
    <source>
        <dbReference type="ARBA" id="ARBA00014478"/>
    </source>
</evidence>
<dbReference type="Pfam" id="PF07823">
    <property type="entry name" value="CPDase"/>
    <property type="match status" value="1"/>
</dbReference>
<evidence type="ECO:0000256" key="1">
    <source>
        <dbReference type="ARBA" id="ARBA00003831"/>
    </source>
</evidence>
<comment type="similarity">
    <text evidence="2">Belongs to the 2H phosphoesterase superfamily. CPD1 family.</text>
</comment>
<dbReference type="Gene3D" id="3.90.1140.10">
    <property type="entry name" value="Cyclic phosphodiesterase"/>
    <property type="match status" value="1"/>
</dbReference>
<proteinExistence type="inferred from homology"/>
<dbReference type="GeneID" id="90040987"/>
<dbReference type="Proteomes" id="UP001498771">
    <property type="component" value="Unassembled WGS sequence"/>
</dbReference>
<dbReference type="InterPro" id="IPR009097">
    <property type="entry name" value="Cyclic_Pdiesterase"/>
</dbReference>
<keyword evidence="6" id="KW-1185">Reference proteome</keyword>
<evidence type="ECO:0000256" key="3">
    <source>
        <dbReference type="ARBA" id="ARBA00012317"/>
    </source>
</evidence>
<evidence type="ECO:0000256" key="2">
    <source>
        <dbReference type="ARBA" id="ARBA00006037"/>
    </source>
</evidence>
<dbReference type="PANTHER" id="PTHR28141:SF1">
    <property type="entry name" value="2',3'-CYCLIC-NUCLEOTIDE 3'-PHOSPHODIESTERASE"/>
    <property type="match status" value="1"/>
</dbReference>
<evidence type="ECO:0000313" key="5">
    <source>
        <dbReference type="EMBL" id="KAK7203221.1"/>
    </source>
</evidence>
<sequence>MPGLSLWLSPPAGSSIESILTDLISSLSDSVVAIAPAPSDSSVPITPPHFKPHITITSNIPTTTDPDSVVAYAASLFSPSSSSPSSPRLRIEVTGVDFGPAYFKKIFLRILKAPDLVLLARSVRERFVCPYQTDPRAVARPDQVAAEWAEQEYDPHISLAYIDQWPLTDKQIELSEKLVAEAVKEKVWHGGRIALYETQGPAEQWKMLAFRDV</sequence>
<name>A0ABR1F058_9ASCO</name>